<evidence type="ECO:0000313" key="2">
    <source>
        <dbReference type="Proteomes" id="UP000006258"/>
    </source>
</evidence>
<gene>
    <name evidence="1" type="ORF">HMPREF0766_12408</name>
</gene>
<name>D7VN38_SPHSI</name>
<keyword evidence="2" id="KW-1185">Reference proteome</keyword>
<dbReference type="STRING" id="525373.HMPREF0766_12408"/>
<dbReference type="AlphaFoldDB" id="D7VN38"/>
<reference evidence="1" key="1">
    <citation type="submission" date="2010-07" db="EMBL/GenBank/DDBJ databases">
        <authorList>
            <person name="Muzny D."/>
            <person name="Qin X."/>
            <person name="Buhay C."/>
            <person name="Dugan-Rocha S."/>
            <person name="Ding Y."/>
            <person name="Chen G."/>
            <person name="Hawes A."/>
            <person name="Holder M."/>
            <person name="Jhangiani S."/>
            <person name="Johnson A."/>
            <person name="Khan Z."/>
            <person name="Li Z."/>
            <person name="Liu W."/>
            <person name="Liu X."/>
            <person name="Perez L."/>
            <person name="Shen H."/>
            <person name="Wang Q."/>
            <person name="Watt J."/>
            <person name="Xi L."/>
            <person name="Xin Y."/>
            <person name="Zhou J."/>
            <person name="Deng J."/>
            <person name="Jiang H."/>
            <person name="Liu Y."/>
            <person name="Qu J."/>
            <person name="Song X.-Z."/>
            <person name="Zhang L."/>
            <person name="Villasana D."/>
            <person name="Johnson A."/>
            <person name="Liu J."/>
            <person name="Liyanage D."/>
            <person name="Lorensuhewa L."/>
            <person name="Robinson T."/>
            <person name="Song A."/>
            <person name="Song B.-B."/>
            <person name="Dinh H."/>
            <person name="Thornton R."/>
            <person name="Coyle M."/>
            <person name="Francisco L."/>
            <person name="Jackson L."/>
            <person name="Javaid M."/>
            <person name="Korchina V."/>
            <person name="Kovar C."/>
            <person name="Mata R."/>
            <person name="Mathew T."/>
            <person name="Ngo R."/>
            <person name="Nguyen L."/>
            <person name="Nguyen N."/>
            <person name="Okwuonu G."/>
            <person name="Ongeri F."/>
            <person name="Pham C."/>
            <person name="Simmons D."/>
            <person name="Wilczek-Boney K."/>
            <person name="Hale W."/>
            <person name="Jakkamsetti A."/>
            <person name="Pham P."/>
            <person name="Ruth R."/>
            <person name="San Lucas F."/>
            <person name="Warren J."/>
            <person name="Zhang J."/>
            <person name="Zhao Z."/>
            <person name="Zhou C."/>
            <person name="Zhu D."/>
            <person name="Lee S."/>
            <person name="Bess C."/>
            <person name="Blankenburg K."/>
            <person name="Forbes L."/>
            <person name="Fu Q."/>
            <person name="Gubbala S."/>
            <person name="Hirani K."/>
            <person name="Jayaseelan J.C."/>
            <person name="Lara F."/>
            <person name="Munidasa M."/>
            <person name="Palculict T."/>
            <person name="Patil S."/>
            <person name="Pu L.-L."/>
            <person name="Saada N."/>
            <person name="Tang L."/>
            <person name="Weissenberger G."/>
            <person name="Zhu Y."/>
            <person name="Hemphill L."/>
            <person name="Shang Y."/>
            <person name="Youmans B."/>
            <person name="Ayvaz T."/>
            <person name="Ross M."/>
            <person name="Santibanez J."/>
            <person name="Aqrawi P."/>
            <person name="Gross S."/>
            <person name="Joshi V."/>
            <person name="Fowler G."/>
            <person name="Nazareth L."/>
            <person name="Reid J."/>
            <person name="Worley K."/>
            <person name="Petrosino J."/>
            <person name="Highlander S."/>
            <person name="Gibbs R."/>
        </authorList>
    </citation>
    <scope>NUCLEOTIDE SEQUENCE [LARGE SCALE GENOMIC DNA]</scope>
    <source>
        <strain evidence="1">ATCC 33861</strain>
    </source>
</reference>
<dbReference type="Proteomes" id="UP000006258">
    <property type="component" value="Unassembled WGS sequence"/>
</dbReference>
<accession>D7VN38</accession>
<sequence length="126" mass="14189">MIASTIHIQSYLAAHYPDVAEEIITKLTSIKCNPKLVRKISSLATAEEHWEYQLKTIAAVLVLCSPETIHTKSKVRNGIAVSISNVLGVSRQAVCHKVDRARHYYLNVARVREAVDYIVKEVRGYE</sequence>
<dbReference type="EMBL" id="ACHA02000011">
    <property type="protein sequence ID" value="EFK57335.1"/>
    <property type="molecule type" value="Genomic_DNA"/>
</dbReference>
<evidence type="ECO:0000313" key="1">
    <source>
        <dbReference type="EMBL" id="EFK57335.1"/>
    </source>
</evidence>
<proteinExistence type="predicted"/>
<comment type="caution">
    <text evidence="1">The sequence shown here is derived from an EMBL/GenBank/DDBJ whole genome shotgun (WGS) entry which is preliminary data.</text>
</comment>
<dbReference type="OrthoDB" id="9972877at2"/>
<organism evidence="1 2">
    <name type="scientific">Sphingobacterium spiritivorum ATCC 33861</name>
    <dbReference type="NCBI Taxonomy" id="525373"/>
    <lineage>
        <taxon>Bacteria</taxon>
        <taxon>Pseudomonadati</taxon>
        <taxon>Bacteroidota</taxon>
        <taxon>Sphingobacteriia</taxon>
        <taxon>Sphingobacteriales</taxon>
        <taxon>Sphingobacteriaceae</taxon>
        <taxon>Sphingobacterium</taxon>
    </lineage>
</organism>
<dbReference type="RefSeq" id="WP_002992944.1">
    <property type="nucleotide sequence ID" value="NZ_GL379770.1"/>
</dbReference>
<protein>
    <submittedName>
        <fullName evidence="1">Uncharacterized protein</fullName>
    </submittedName>
</protein>
<dbReference type="HOGENOM" id="CLU_1980153_0_0_10"/>
<dbReference type="GeneID" id="95427991"/>